<feature type="compositionally biased region" description="Basic and acidic residues" evidence="1">
    <location>
        <begin position="1"/>
        <end position="11"/>
    </location>
</feature>
<proteinExistence type="predicted"/>
<keyword evidence="3" id="KW-1185">Reference proteome</keyword>
<dbReference type="PANTHER" id="PTHR39959">
    <property type="entry name" value="RE44287P-RELATED"/>
    <property type="match status" value="1"/>
</dbReference>
<feature type="region of interest" description="Disordered" evidence="1">
    <location>
        <begin position="401"/>
        <end position="430"/>
    </location>
</feature>
<dbReference type="HOGENOM" id="CLU_638321_0_0_1"/>
<evidence type="ECO:0000256" key="1">
    <source>
        <dbReference type="SAM" id="MobiDB-lite"/>
    </source>
</evidence>
<evidence type="ECO:0000313" key="2">
    <source>
        <dbReference type="EnsemblMetazoa" id="tetur33g01100.1"/>
    </source>
</evidence>
<dbReference type="PANTHER" id="PTHR39959:SF2">
    <property type="entry name" value="RE44287P"/>
    <property type="match status" value="1"/>
</dbReference>
<dbReference type="eggNOG" id="ENOG502S3EV">
    <property type="taxonomic scope" value="Eukaryota"/>
</dbReference>
<organism evidence="2 3">
    <name type="scientific">Tetranychus urticae</name>
    <name type="common">Two-spotted spider mite</name>
    <dbReference type="NCBI Taxonomy" id="32264"/>
    <lineage>
        <taxon>Eukaryota</taxon>
        <taxon>Metazoa</taxon>
        <taxon>Ecdysozoa</taxon>
        <taxon>Arthropoda</taxon>
        <taxon>Chelicerata</taxon>
        <taxon>Arachnida</taxon>
        <taxon>Acari</taxon>
        <taxon>Acariformes</taxon>
        <taxon>Trombidiformes</taxon>
        <taxon>Prostigmata</taxon>
        <taxon>Eleutherengona</taxon>
        <taxon>Raphignathae</taxon>
        <taxon>Tetranychoidea</taxon>
        <taxon>Tetranychidae</taxon>
        <taxon>Tetranychus</taxon>
    </lineage>
</organism>
<name>T1L2I7_TETUR</name>
<feature type="region of interest" description="Disordered" evidence="1">
    <location>
        <begin position="1"/>
        <end position="68"/>
    </location>
</feature>
<feature type="compositionally biased region" description="Polar residues" evidence="1">
    <location>
        <begin position="39"/>
        <end position="55"/>
    </location>
</feature>
<reference evidence="2" key="2">
    <citation type="submission" date="2015-06" db="UniProtKB">
        <authorList>
            <consortium name="EnsemblMetazoa"/>
        </authorList>
    </citation>
    <scope>IDENTIFICATION</scope>
</reference>
<evidence type="ECO:0000313" key="3">
    <source>
        <dbReference type="Proteomes" id="UP000015104"/>
    </source>
</evidence>
<protein>
    <submittedName>
        <fullName evidence="2">Uncharacterized protein</fullName>
    </submittedName>
</protein>
<dbReference type="AlphaFoldDB" id="T1L2I7"/>
<dbReference type="EMBL" id="CAEY01000947">
    <property type="status" value="NOT_ANNOTATED_CDS"/>
    <property type="molecule type" value="Genomic_DNA"/>
</dbReference>
<dbReference type="Proteomes" id="UP000015104">
    <property type="component" value="Unassembled WGS sequence"/>
</dbReference>
<dbReference type="EnsemblMetazoa" id="tetur33g01100.1">
    <property type="protein sequence ID" value="tetur33g01100.1"/>
    <property type="gene ID" value="tetur33g01100"/>
</dbReference>
<sequence length="430" mass="48481">MTVNHTKENHNHNQHQHHGQPNFHQTRLKRSKADRWPSNLETWQFNNGKQNGIKTSSSSLNSQSVPLTPSAQNIKCNIRGDVKSFTSMITLPSGYTVPPIFEDYIDSNGETSSSSSQADCSMTLISSSSQSPLSSKSNTYSMKITDFAKCGVKSEKSADGKEWMSVTLRIPFINGLRTAQDEHIVIVCRPQEAVMAKNSLLDFKTNLQRPVRTVFSSLEPEVEVKVGLFAKPSGVSYYSEEIPFDGLIEVGEELQFRAIVKPGDGWKYAKLTDLKVYMVNDNEFDQLDNSQSEVKPGKDRKDLVKFDSNKSSSVDKEANKLMNHKKRNNEVAILVMDNGCRNPVYSALAPYHPYRDTSNPLAVAFNFKAFMFQDMSDDDSIRITAKIMACLEETDCSPSFCPDNGQQGYGRRRRRSITEDYRNNDDDEMK</sequence>
<reference evidence="3" key="1">
    <citation type="submission" date="2011-08" db="EMBL/GenBank/DDBJ databases">
        <authorList>
            <person name="Rombauts S."/>
        </authorList>
    </citation>
    <scope>NUCLEOTIDE SEQUENCE</scope>
    <source>
        <strain evidence="3">London</strain>
    </source>
</reference>
<feature type="compositionally biased region" description="Basic and acidic residues" evidence="1">
    <location>
        <begin position="416"/>
        <end position="430"/>
    </location>
</feature>
<accession>T1L2I7</accession>